<dbReference type="AlphaFoldDB" id="E9Q3U5"/>
<evidence type="ECO:0000313" key="3">
    <source>
        <dbReference type="Proteomes" id="UP000000589"/>
    </source>
</evidence>
<reference evidence="1 3" key="2">
    <citation type="journal article" date="2011" name="PLoS Biol.">
        <title>Modernizing reference genome assemblies.</title>
        <authorList>
            <person name="Church D.M."/>
            <person name="Schneider V.A."/>
            <person name="Graves T."/>
            <person name="Auger K."/>
            <person name="Cunningham F."/>
            <person name="Bouk N."/>
            <person name="Chen H.C."/>
            <person name="Agarwala R."/>
            <person name="McLaren W.M."/>
            <person name="Ritchie G.R."/>
            <person name="Albracht D."/>
            <person name="Kremitzki M."/>
            <person name="Rock S."/>
            <person name="Kotkiewicz H."/>
            <person name="Kremitzki C."/>
            <person name="Wollam A."/>
            <person name="Trani L."/>
            <person name="Fulton L."/>
            <person name="Fulton R."/>
            <person name="Matthews L."/>
            <person name="Whitehead S."/>
            <person name="Chow W."/>
            <person name="Torrance J."/>
            <person name="Dunn M."/>
            <person name="Harden G."/>
            <person name="Threadgold G."/>
            <person name="Wood J."/>
            <person name="Collins J."/>
            <person name="Heath P."/>
            <person name="Griffiths G."/>
            <person name="Pelan S."/>
            <person name="Grafham D."/>
            <person name="Eichler E.E."/>
            <person name="Weinstock G."/>
            <person name="Mardis E.R."/>
            <person name="Wilson R.K."/>
            <person name="Howe K."/>
            <person name="Flicek P."/>
            <person name="Hubbard T."/>
        </authorList>
    </citation>
    <scope>NUCLEOTIDE SEQUENCE [LARGE SCALE GENOMIC DNA]</scope>
    <source>
        <strain evidence="1 3">C57BL/6J</strain>
    </source>
</reference>
<dbReference type="Antibodypedia" id="23410">
    <property type="antibodies" value="60 antibodies from 19 providers"/>
</dbReference>
<dbReference type="AGR" id="MGI:1914147"/>
<name>E9Q3U5_MOUSE</name>
<accession>E9Q3U5</accession>
<reference evidence="1" key="3">
    <citation type="submission" date="2025-08" db="UniProtKB">
        <authorList>
            <consortium name="Ensembl"/>
        </authorList>
    </citation>
    <scope>IDENTIFICATION</scope>
    <source>
        <strain evidence="1">C57BL/6J</strain>
    </source>
</reference>
<protein>
    <submittedName>
        <fullName evidence="1">N(alpha)-acetyltransferase 16, NatA auxiliary subunit</fullName>
    </submittedName>
</protein>
<dbReference type="Gene3D" id="1.25.40.1040">
    <property type="match status" value="1"/>
</dbReference>
<dbReference type="Bgee" id="ENSMUSG00000022020">
    <property type="expression patterns" value="Expressed in animal zygote and 222 other cell types or tissues"/>
</dbReference>
<dbReference type="SMR" id="E9Q3U5"/>
<dbReference type="Proteomes" id="UP000000589">
    <property type="component" value="Chromosome 14"/>
</dbReference>
<dbReference type="VEuPathDB" id="HostDB:ENSMUSG00000022020"/>
<proteinExistence type="predicted"/>
<dbReference type="ProteomicsDB" id="320431"/>
<dbReference type="HOGENOM" id="CLU_2653869_0_0_1"/>
<dbReference type="GeneTree" id="ENSGT00950000183174"/>
<dbReference type="Ensembl" id="ENSMUST00000169500.2">
    <property type="protein sequence ID" value="ENSMUSP00000127298.2"/>
    <property type="gene ID" value="ENSMUSG00000022020.16"/>
</dbReference>
<gene>
    <name evidence="1 2" type="primary">Naa16</name>
</gene>
<reference evidence="1" key="4">
    <citation type="submission" date="2025-09" db="UniProtKB">
        <authorList>
            <consortium name="Ensembl"/>
        </authorList>
    </citation>
    <scope>IDENTIFICATION</scope>
    <source>
        <strain evidence="1">C57BL/6J</strain>
    </source>
</reference>
<evidence type="ECO:0000313" key="2">
    <source>
        <dbReference type="MGI" id="MGI:1914147"/>
    </source>
</evidence>
<evidence type="ECO:0000313" key="1">
    <source>
        <dbReference type="Ensembl" id="ENSMUSP00000127298.2"/>
    </source>
</evidence>
<reference evidence="1 3" key="1">
    <citation type="journal article" date="2009" name="PLoS Biol.">
        <title>Lineage-specific biology revealed by a finished genome assembly of the mouse.</title>
        <authorList>
            <consortium name="Mouse Genome Sequencing Consortium"/>
            <person name="Church D.M."/>
            <person name="Goodstadt L."/>
            <person name="Hillier L.W."/>
            <person name="Zody M.C."/>
            <person name="Goldstein S."/>
            <person name="She X."/>
            <person name="Bult C.J."/>
            <person name="Agarwala R."/>
            <person name="Cherry J.L."/>
            <person name="DiCuccio M."/>
            <person name="Hlavina W."/>
            <person name="Kapustin Y."/>
            <person name="Meric P."/>
            <person name="Maglott D."/>
            <person name="Birtle Z."/>
            <person name="Marques A.C."/>
            <person name="Graves T."/>
            <person name="Zhou S."/>
            <person name="Teague B."/>
            <person name="Potamousis K."/>
            <person name="Churas C."/>
            <person name="Place M."/>
            <person name="Herschleb J."/>
            <person name="Runnheim R."/>
            <person name="Forrest D."/>
            <person name="Amos-Landgraf J."/>
            <person name="Schwartz D.C."/>
            <person name="Cheng Z."/>
            <person name="Lindblad-Toh K."/>
            <person name="Eichler E.E."/>
            <person name="Ponting C.P."/>
        </authorList>
    </citation>
    <scope>NUCLEOTIDE SEQUENCE [LARGE SCALE GENOMIC DNA]</scope>
    <source>
        <strain evidence="1 3">C57BL/6J</strain>
    </source>
</reference>
<dbReference type="MGI" id="MGI:1914147">
    <property type="gene designation" value="Naa16"/>
</dbReference>
<keyword evidence="3" id="KW-1185">Reference proteome</keyword>
<sequence length="76" mass="8678">MPCVQLPAKESALFKRVLKCYEQKQYKNGLKFCKMILSNPKFAEHGGDEIPTSSVAPNTACFLDWICHRLSFAERL</sequence>
<organism evidence="1 3">
    <name type="scientific">Mus musculus</name>
    <name type="common">Mouse</name>
    <dbReference type="NCBI Taxonomy" id="10090"/>
    <lineage>
        <taxon>Eukaryota</taxon>
        <taxon>Metazoa</taxon>
        <taxon>Chordata</taxon>
        <taxon>Craniata</taxon>
        <taxon>Vertebrata</taxon>
        <taxon>Euteleostomi</taxon>
        <taxon>Mammalia</taxon>
        <taxon>Eutheria</taxon>
        <taxon>Euarchontoglires</taxon>
        <taxon>Glires</taxon>
        <taxon>Rodentia</taxon>
        <taxon>Myomorpha</taxon>
        <taxon>Muroidea</taxon>
        <taxon>Muridae</taxon>
        <taxon>Murinae</taxon>
        <taxon>Mus</taxon>
        <taxon>Mus</taxon>
    </lineage>
</organism>
<dbReference type="ExpressionAtlas" id="E9Q3U5">
    <property type="expression patterns" value="baseline and differential"/>
</dbReference>